<evidence type="ECO:0000313" key="1">
    <source>
        <dbReference type="EMBL" id="OGM47761.1"/>
    </source>
</evidence>
<name>A0A1F8A7U4_9EURO</name>
<dbReference type="Proteomes" id="UP000179179">
    <property type="component" value="Unassembled WGS sequence"/>
</dbReference>
<dbReference type="GeneID" id="34446663"/>
<dbReference type="SUPFAM" id="SSF56801">
    <property type="entry name" value="Acetyl-CoA synthetase-like"/>
    <property type="match status" value="1"/>
</dbReference>
<organism evidence="1 2">
    <name type="scientific">Aspergillus bombycis</name>
    <dbReference type="NCBI Taxonomy" id="109264"/>
    <lineage>
        <taxon>Eukaryota</taxon>
        <taxon>Fungi</taxon>
        <taxon>Dikarya</taxon>
        <taxon>Ascomycota</taxon>
        <taxon>Pezizomycotina</taxon>
        <taxon>Eurotiomycetes</taxon>
        <taxon>Eurotiomycetidae</taxon>
        <taxon>Eurotiales</taxon>
        <taxon>Aspergillaceae</taxon>
        <taxon>Aspergillus</taxon>
    </lineage>
</organism>
<dbReference type="AlphaFoldDB" id="A0A1F8A7U4"/>
<protein>
    <recommendedName>
        <fullName evidence="3">AMP-dependent synthetase/ligase domain-containing protein</fullName>
    </recommendedName>
</protein>
<dbReference type="PANTHER" id="PTHR43845">
    <property type="entry name" value="BLR5969 PROTEIN"/>
    <property type="match status" value="1"/>
</dbReference>
<dbReference type="EMBL" id="LYCR01000020">
    <property type="protein sequence ID" value="OGM47761.1"/>
    <property type="molecule type" value="Genomic_DNA"/>
</dbReference>
<accession>A0A1F8A7U4</accession>
<evidence type="ECO:0000313" key="2">
    <source>
        <dbReference type="Proteomes" id="UP000179179"/>
    </source>
</evidence>
<dbReference type="InterPro" id="IPR042099">
    <property type="entry name" value="ANL_N_sf"/>
</dbReference>
<dbReference type="STRING" id="109264.A0A1F8A7U4"/>
<dbReference type="Gene3D" id="3.40.50.12780">
    <property type="entry name" value="N-terminal domain of ligase-like"/>
    <property type="match status" value="1"/>
</dbReference>
<reference evidence="1 2" key="1">
    <citation type="journal article" date="2016" name="Genome Biol. Evol.">
        <title>Draft genome sequence of an aflatoxigenic Aspergillus species, A. bombycis.</title>
        <authorList>
            <person name="Moore G.G."/>
            <person name="Mack B.M."/>
            <person name="Beltz S.B."/>
            <person name="Gilbert M.K."/>
        </authorList>
    </citation>
    <scope>NUCLEOTIDE SEQUENCE [LARGE SCALE GENOMIC DNA]</scope>
    <source>
        <strain evidence="2">NRRL 26010</strain>
    </source>
</reference>
<proteinExistence type="predicted"/>
<comment type="caution">
    <text evidence="1">The sequence shown here is derived from an EMBL/GenBank/DDBJ whole genome shotgun (WGS) entry which is preliminary data.</text>
</comment>
<sequence>MAGYYLLSQILSVARVHPFYSDAEWAPTRERLTDILANSDDHPGGIHLHSFPPTEKSKLYKHIARLTADTNPQNGYRQNTYISTTGGGSGGAPMVFATDSLENRQQRAAIGALMRACQIIEPGDWALTMHVSGHFYRALDLVTELLEAAGASVLCAGAEMAMEAVVDALSQYRVNVVAGDAGQLVQLVRYIDTLPVDQKASLQIRKVIYTSEPMTPAQKNLIKSVLGEVTIYSVIGSAEAGPWAVSNPLLTNHNTDSSSADFIYDTRTMLLEVLPLSSQNTAVKSYCHDGDIEDAPDGEKGILLQTSLQRLRNPLVRYVCGDVASLHPLPAETRTRLPAEEAEHYRIVRIYGRDKRISFDWYGEYFEFDTLQALMRQASWGILQWQVILWTKPEGLDKCLEVRLLRASVPDGNLLSEADLTKEIKHFFMVFDFNEDLFELRFLTGLDGFVRSATGRKVANFVDKTT</sequence>
<dbReference type="OrthoDB" id="10047078at2759"/>
<dbReference type="RefSeq" id="XP_022391478.1">
    <property type="nucleotide sequence ID" value="XM_022530403.1"/>
</dbReference>
<evidence type="ECO:0008006" key="3">
    <source>
        <dbReference type="Google" id="ProtNLM"/>
    </source>
</evidence>
<dbReference type="PANTHER" id="PTHR43845:SF1">
    <property type="entry name" value="BLR5969 PROTEIN"/>
    <property type="match status" value="1"/>
</dbReference>
<keyword evidence="2" id="KW-1185">Reference proteome</keyword>
<gene>
    <name evidence="1" type="ORF">ABOM_003273</name>
</gene>